<evidence type="ECO:0000259" key="6">
    <source>
        <dbReference type="Pfam" id="PF04069"/>
    </source>
</evidence>
<reference evidence="7" key="1">
    <citation type="submission" date="2014-07" db="EMBL/GenBank/DDBJ databases">
        <authorList>
            <person name="Urmite Genomes Urmite Genomes"/>
        </authorList>
    </citation>
    <scope>NUCLEOTIDE SEQUENCE</scope>
    <source>
        <strain evidence="7">13S34_air</strain>
    </source>
</reference>
<proteinExistence type="predicted"/>
<evidence type="ECO:0000256" key="2">
    <source>
        <dbReference type="ARBA" id="ARBA00022448"/>
    </source>
</evidence>
<dbReference type="GO" id="GO:0005275">
    <property type="term" value="F:amine transmembrane transporter activity"/>
    <property type="evidence" value="ECO:0007669"/>
    <property type="project" value="TreeGrafter"/>
</dbReference>
<dbReference type="PROSITE" id="PS51257">
    <property type="entry name" value="PROKAR_LIPOPROTEIN"/>
    <property type="match status" value="1"/>
</dbReference>
<evidence type="ECO:0000256" key="3">
    <source>
        <dbReference type="ARBA" id="ARBA00022475"/>
    </source>
</evidence>
<evidence type="ECO:0000256" key="4">
    <source>
        <dbReference type="ARBA" id="ARBA00023136"/>
    </source>
</evidence>
<dbReference type="CDD" id="cd13639">
    <property type="entry name" value="PBP2_OpuAC_like"/>
    <property type="match status" value="1"/>
</dbReference>
<dbReference type="PANTHER" id="PTHR47737:SF1">
    <property type="entry name" value="GLYCINE BETAINE_PROLINE BETAINE TRANSPORT SYSTEM PERMEASE PROTEIN PROW"/>
    <property type="match status" value="1"/>
</dbReference>
<dbReference type="PATRIC" id="fig|1461583.4.peg.749"/>
<dbReference type="GO" id="GO:0031460">
    <property type="term" value="P:glycine betaine transport"/>
    <property type="evidence" value="ECO:0007669"/>
    <property type="project" value="TreeGrafter"/>
</dbReference>
<dbReference type="Gene3D" id="3.40.190.10">
    <property type="entry name" value="Periplasmic binding protein-like II"/>
    <property type="match status" value="1"/>
</dbReference>
<dbReference type="GO" id="GO:0043190">
    <property type="term" value="C:ATP-binding cassette (ABC) transporter complex"/>
    <property type="evidence" value="ECO:0007669"/>
    <property type="project" value="InterPro"/>
</dbReference>
<keyword evidence="2" id="KW-0813">Transport</keyword>
<evidence type="ECO:0000256" key="1">
    <source>
        <dbReference type="ARBA" id="ARBA00004236"/>
    </source>
</evidence>
<feature type="signal peptide" evidence="5">
    <location>
        <begin position="1"/>
        <end position="18"/>
    </location>
</feature>
<dbReference type="SUPFAM" id="SSF53850">
    <property type="entry name" value="Periplasmic binding protein-like II"/>
    <property type="match status" value="1"/>
</dbReference>
<dbReference type="EMBL" id="LN483074">
    <property type="protein sequence ID" value="CEA01095.1"/>
    <property type="molecule type" value="Genomic_DNA"/>
</dbReference>
<dbReference type="GO" id="GO:0015871">
    <property type="term" value="P:choline transport"/>
    <property type="evidence" value="ECO:0007669"/>
    <property type="project" value="TreeGrafter"/>
</dbReference>
<sequence>MKKFTLVSAALATSLVLAACGDKADDKNKDEATGTDNEKDINLVYVEWDTEVASTNVVGEVLKDMGYNVTLTPLDNGVMWESIAKGEADAMVAAWLPKMHAPKMEQYKDDVMELGPNLEGARVGLVVPKYMEVDSIADLSDEANKTITGIEPGANTMEITENLATDYPNLSDWSVAASSSGAMTVALGQAYENEEDIVVVGWSPHWKFAKYDLKYLEDPKEAYGTTESIHTVTRLGLDKDKPEAFELLDNFYWTSEDSETVMKAISEGTDPKDAARDWIEANEDTVEGWKK</sequence>
<dbReference type="Gene3D" id="3.40.190.100">
    <property type="entry name" value="Glycine betaine-binding periplasmic protein, domain 2"/>
    <property type="match status" value="1"/>
</dbReference>
<dbReference type="Pfam" id="PF04069">
    <property type="entry name" value="OpuAC"/>
    <property type="match status" value="1"/>
</dbReference>
<accession>A0A078M486</accession>
<dbReference type="HOGENOM" id="CLU_008673_1_0_9"/>
<feature type="domain" description="ABC-type glycine betaine transport system substrate-binding" evidence="6">
    <location>
        <begin position="39"/>
        <end position="280"/>
    </location>
</feature>
<evidence type="ECO:0000256" key="5">
    <source>
        <dbReference type="SAM" id="SignalP"/>
    </source>
</evidence>
<dbReference type="GO" id="GO:0015226">
    <property type="term" value="F:carnitine transmembrane transporter activity"/>
    <property type="evidence" value="ECO:0007669"/>
    <property type="project" value="TreeGrafter"/>
</dbReference>
<gene>
    <name evidence="7" type="primary">gbuC_2</name>
    <name evidence="7" type="ORF">BN1050_00787</name>
</gene>
<feature type="chain" id="PRO_5039185591" evidence="5">
    <location>
        <begin position="19"/>
        <end position="291"/>
    </location>
</feature>
<protein>
    <submittedName>
        <fullName evidence="7">Glycine betaine/carnitine transport binding protein GbuC</fullName>
    </submittedName>
</protein>
<dbReference type="Gene3D" id="3.10.105.10">
    <property type="entry name" value="Dipeptide-binding Protein, Domain 3"/>
    <property type="match status" value="1"/>
</dbReference>
<dbReference type="PANTHER" id="PTHR47737">
    <property type="entry name" value="GLYCINE BETAINE/PROLINE BETAINE TRANSPORT SYSTEM PERMEASE PROTEIN PROW"/>
    <property type="match status" value="1"/>
</dbReference>
<keyword evidence="3" id="KW-1003">Cell membrane</keyword>
<keyword evidence="4" id="KW-0472">Membrane</keyword>
<organism evidence="7">
    <name type="scientific">Metalysinibacillus saudimassiliensis</name>
    <dbReference type="NCBI Taxonomy" id="1461583"/>
    <lineage>
        <taxon>Bacteria</taxon>
        <taxon>Bacillati</taxon>
        <taxon>Bacillota</taxon>
        <taxon>Bacilli</taxon>
        <taxon>Bacillales</taxon>
        <taxon>Caryophanaceae</taxon>
        <taxon>Metalysinibacillus</taxon>
    </lineage>
</organism>
<name>A0A078M486_9BACL</name>
<dbReference type="InterPro" id="IPR007210">
    <property type="entry name" value="ABC_Gly_betaine_transp_sub-bd"/>
</dbReference>
<evidence type="ECO:0000313" key="7">
    <source>
        <dbReference type="EMBL" id="CEA01095.1"/>
    </source>
</evidence>
<comment type="subcellular location">
    <subcellularLocation>
        <location evidence="1">Cell membrane</location>
    </subcellularLocation>
</comment>
<keyword evidence="5" id="KW-0732">Signal</keyword>
<dbReference type="AlphaFoldDB" id="A0A078M486"/>